<dbReference type="AlphaFoldDB" id="A0A6P8BB46"/>
<accession>A0A6P8BB46</accession>
<reference evidence="2" key="1">
    <citation type="journal article" date="2019" name="Mol. Biol. Evol.">
        <title>Blast fungal genomes show frequent chromosomal changes, gene gains and losses, and effector gene turnover.</title>
        <authorList>
            <person name="Gomez Luciano L.B."/>
            <person name="Jason Tsai I."/>
            <person name="Chuma I."/>
            <person name="Tosa Y."/>
            <person name="Chen Y.H."/>
            <person name="Li J.Y."/>
            <person name="Li M.Y."/>
            <person name="Jade Lu M.Y."/>
            <person name="Nakayashiki H."/>
            <person name="Li W.H."/>
        </authorList>
    </citation>
    <scope>NUCLEOTIDE SEQUENCE</scope>
    <source>
        <strain evidence="2">NI907</strain>
    </source>
</reference>
<organism evidence="1 2">
    <name type="scientific">Pyricularia grisea</name>
    <name type="common">Crabgrass-specific blast fungus</name>
    <name type="synonym">Magnaporthe grisea</name>
    <dbReference type="NCBI Taxonomy" id="148305"/>
    <lineage>
        <taxon>Eukaryota</taxon>
        <taxon>Fungi</taxon>
        <taxon>Dikarya</taxon>
        <taxon>Ascomycota</taxon>
        <taxon>Pezizomycotina</taxon>
        <taxon>Sordariomycetes</taxon>
        <taxon>Sordariomycetidae</taxon>
        <taxon>Magnaporthales</taxon>
        <taxon>Pyriculariaceae</taxon>
        <taxon>Pyricularia</taxon>
    </lineage>
</organism>
<dbReference type="KEGG" id="pgri:PgNI_03572"/>
<evidence type="ECO:0000313" key="1">
    <source>
        <dbReference type="Proteomes" id="UP000515153"/>
    </source>
</evidence>
<dbReference type="Proteomes" id="UP000515153">
    <property type="component" value="Unplaced"/>
</dbReference>
<dbReference type="RefSeq" id="XP_030984418.1">
    <property type="nucleotide sequence ID" value="XM_031123626.1"/>
</dbReference>
<protein>
    <submittedName>
        <fullName evidence="2">Uncharacterized protein</fullName>
    </submittedName>
</protein>
<keyword evidence="1" id="KW-1185">Reference proteome</keyword>
<proteinExistence type="predicted"/>
<dbReference type="GeneID" id="41958535"/>
<evidence type="ECO:0000313" key="2">
    <source>
        <dbReference type="RefSeq" id="XP_030984418.1"/>
    </source>
</evidence>
<gene>
    <name evidence="2" type="ORF">PgNI_03572</name>
</gene>
<reference evidence="2" key="2">
    <citation type="submission" date="2019-10" db="EMBL/GenBank/DDBJ databases">
        <authorList>
            <consortium name="NCBI Genome Project"/>
        </authorList>
    </citation>
    <scope>NUCLEOTIDE SEQUENCE</scope>
    <source>
        <strain evidence="2">NI907</strain>
    </source>
</reference>
<feature type="non-terminal residue" evidence="2">
    <location>
        <position position="55"/>
    </location>
</feature>
<reference evidence="2" key="3">
    <citation type="submission" date="2025-08" db="UniProtKB">
        <authorList>
            <consortium name="RefSeq"/>
        </authorList>
    </citation>
    <scope>IDENTIFICATION</scope>
    <source>
        <strain evidence="2">NI907</strain>
    </source>
</reference>
<sequence length="55" mass="6085">MPSSSLAVDRPTCLHNGFLHTTNTTSRQSIRPLHVRARLRRIASTSLSLLLASSR</sequence>
<name>A0A6P8BB46_PYRGI</name>